<feature type="region of interest" description="Disordered" evidence="7">
    <location>
        <begin position="1"/>
        <end position="25"/>
    </location>
</feature>
<evidence type="ECO:0000256" key="4">
    <source>
        <dbReference type="ARBA" id="ARBA00022884"/>
    </source>
</evidence>
<keyword evidence="5" id="KW-0051">Antiviral defense</keyword>
<dbReference type="OrthoDB" id="9803002at2"/>
<evidence type="ECO:0000313" key="8">
    <source>
        <dbReference type="EMBL" id="BAU58759.1"/>
    </source>
</evidence>
<comment type="function">
    <text evidence="1">This subunit may be involved in monitoring complementarity of crRNA and target RNA.</text>
</comment>
<name>A0A0X8XBC2_HALHR</name>
<evidence type="ECO:0000313" key="9">
    <source>
        <dbReference type="Proteomes" id="UP000218890"/>
    </source>
</evidence>
<dbReference type="GO" id="GO:0003723">
    <property type="term" value="F:RNA binding"/>
    <property type="evidence" value="ECO:0007669"/>
    <property type="project" value="UniProtKB-KW"/>
</dbReference>
<evidence type="ECO:0000256" key="3">
    <source>
        <dbReference type="ARBA" id="ARBA00016118"/>
    </source>
</evidence>
<dbReference type="InterPro" id="IPR010149">
    <property type="entry name" value="CRISPR-assoc_prot_Csm2_III-A"/>
</dbReference>
<dbReference type="Pfam" id="PF03750">
    <property type="entry name" value="Csm2_III-A"/>
    <property type="match status" value="1"/>
</dbReference>
<dbReference type="Proteomes" id="UP000218890">
    <property type="component" value="Chromosome"/>
</dbReference>
<evidence type="ECO:0000256" key="1">
    <source>
        <dbReference type="ARBA" id="ARBA00003640"/>
    </source>
</evidence>
<keyword evidence="9" id="KW-1185">Reference proteome</keyword>
<comment type="similarity">
    <text evidence="2">Belongs to the CRISPR-associated Csm2 family.</text>
</comment>
<dbReference type="EMBL" id="AP017372">
    <property type="protein sequence ID" value="BAU58759.1"/>
    <property type="molecule type" value="Genomic_DNA"/>
</dbReference>
<organism evidence="8 9">
    <name type="scientific">Halorhodospira halochloris</name>
    <name type="common">Ectothiorhodospira halochloris</name>
    <dbReference type="NCBI Taxonomy" id="1052"/>
    <lineage>
        <taxon>Bacteria</taxon>
        <taxon>Pseudomonadati</taxon>
        <taxon>Pseudomonadota</taxon>
        <taxon>Gammaproteobacteria</taxon>
        <taxon>Chromatiales</taxon>
        <taxon>Ectothiorhodospiraceae</taxon>
        <taxon>Halorhodospira</taxon>
    </lineage>
</organism>
<dbReference type="NCBIfam" id="TIGR01870">
    <property type="entry name" value="cas_TM1810_Csm2"/>
    <property type="match status" value="1"/>
</dbReference>
<proteinExistence type="inferred from homology"/>
<reference evidence="8" key="1">
    <citation type="submission" date="2016-02" db="EMBL/GenBank/DDBJ databases">
        <title>Halorhodospira halochloris DSM-1059 complete genome, version 2.</title>
        <authorList>
            <person name="Tsukatani Y."/>
        </authorList>
    </citation>
    <scope>NUCLEOTIDE SEQUENCE</scope>
    <source>
        <strain evidence="8">DSM 1059</strain>
    </source>
</reference>
<dbReference type="RefSeq" id="WP_096410061.1">
    <property type="nucleotide sequence ID" value="NZ_AP017372.2"/>
</dbReference>
<dbReference type="GO" id="GO:0051607">
    <property type="term" value="P:defense response to virus"/>
    <property type="evidence" value="ECO:0007669"/>
    <property type="project" value="UniProtKB-KW"/>
</dbReference>
<keyword evidence="4" id="KW-0694">RNA-binding</keyword>
<dbReference type="CDD" id="cd09647">
    <property type="entry name" value="Csm2_III-A"/>
    <property type="match status" value="1"/>
</dbReference>
<evidence type="ECO:0000256" key="6">
    <source>
        <dbReference type="ARBA" id="ARBA00031723"/>
    </source>
</evidence>
<gene>
    <name evidence="8" type="ORF">HH1059_20510</name>
</gene>
<dbReference type="KEGG" id="hhk:HH1059_20510"/>
<protein>
    <recommendedName>
        <fullName evidence="3">CRISPR system Cms protein Csm2</fullName>
    </recommendedName>
    <alternativeName>
        <fullName evidence="6">CRISPR type III A-associated protein Csm2</fullName>
    </alternativeName>
</protein>
<sequence length="149" mass="16523">MNAANANHPRHKQQGPSGSDPATIRGFIEDDQADQLVATAERLGQDMGKQVSTSQVRNIFSSIKRLEMREQQHSPSGDAPLSPNVRRELLLLKPRLAYATARENRLKPLHDAVTTALDVVAQQGDQNALRRLSAFYEAIVAYHQYHGGK</sequence>
<accession>A0A0X8XBC2</accession>
<evidence type="ECO:0000256" key="5">
    <source>
        <dbReference type="ARBA" id="ARBA00023118"/>
    </source>
</evidence>
<dbReference type="AlphaFoldDB" id="A0A0X8XBC2"/>
<evidence type="ECO:0000256" key="7">
    <source>
        <dbReference type="SAM" id="MobiDB-lite"/>
    </source>
</evidence>
<evidence type="ECO:0000256" key="2">
    <source>
        <dbReference type="ARBA" id="ARBA00006896"/>
    </source>
</evidence>